<proteinExistence type="predicted"/>
<evidence type="ECO:0000313" key="2">
    <source>
        <dbReference type="EMBL" id="BFO17772.1"/>
    </source>
</evidence>
<reference evidence="2" key="1">
    <citation type="submission" date="2024-06" db="EMBL/GenBank/DDBJ databases">
        <authorList>
            <consortium name="consrtm"/>
            <person name="Uemura M."/>
            <person name="Terahara T."/>
        </authorList>
    </citation>
    <scope>NUCLEOTIDE SEQUENCE</scope>
    <source>
        <strain evidence="2">KM77-8</strain>
    </source>
</reference>
<sequence length="94" mass="10116">MDEGGDHPLVDGRGGVFLGDGDAVGCPFGADPLLHRRDDVEQQDLLPASRVETGQYGVDGVVLTALEHRLPEPVAEHGGRRRVPLTRPSRRAAR</sequence>
<reference evidence="2" key="2">
    <citation type="submission" date="2024-07" db="EMBL/GenBank/DDBJ databases">
        <title>Streptomyces haneummycinica sp. nov., a new antibiotic-producing actinobacterium isolated from marine sediment.</title>
        <authorList>
            <person name="Uemura M."/>
            <person name="Hamada M."/>
            <person name="Hirano S."/>
            <person name="Kobayashi K."/>
            <person name="Ohshiro T."/>
            <person name="Kobayashi T."/>
            <person name="Terahara T."/>
        </authorList>
    </citation>
    <scope>NUCLEOTIDE SEQUENCE</scope>
    <source>
        <strain evidence="2">KM77-8</strain>
    </source>
</reference>
<dbReference type="EMBL" id="AP035768">
    <property type="protein sequence ID" value="BFO17772.1"/>
    <property type="molecule type" value="Genomic_DNA"/>
</dbReference>
<dbReference type="AlphaFoldDB" id="A0AAT9HK23"/>
<accession>A0AAT9HK23</accession>
<organism evidence="2">
    <name type="scientific">Streptomyces haneummycinicus</name>
    <dbReference type="NCBI Taxonomy" id="3074435"/>
    <lineage>
        <taxon>Bacteria</taxon>
        <taxon>Bacillati</taxon>
        <taxon>Actinomycetota</taxon>
        <taxon>Actinomycetes</taxon>
        <taxon>Kitasatosporales</taxon>
        <taxon>Streptomycetaceae</taxon>
        <taxon>Streptomyces</taxon>
    </lineage>
</organism>
<protein>
    <submittedName>
        <fullName evidence="2">Uncharacterized protein</fullName>
    </submittedName>
</protein>
<feature type="region of interest" description="Disordered" evidence="1">
    <location>
        <begin position="71"/>
        <end position="94"/>
    </location>
</feature>
<evidence type="ECO:0000256" key="1">
    <source>
        <dbReference type="SAM" id="MobiDB-lite"/>
    </source>
</evidence>
<feature type="compositionally biased region" description="Basic residues" evidence="1">
    <location>
        <begin position="79"/>
        <end position="94"/>
    </location>
</feature>
<gene>
    <name evidence="2" type="ORF">SHKM778_41600</name>
</gene>
<name>A0AAT9HK23_9ACTN</name>